<dbReference type="AlphaFoldDB" id="A0ABD3I6Y8"/>
<comment type="caution">
    <text evidence="2">The sequence shown here is derived from an EMBL/GenBank/DDBJ whole genome shotgun (WGS) entry which is preliminary data.</text>
</comment>
<keyword evidence="3" id="KW-1185">Reference proteome</keyword>
<protein>
    <submittedName>
        <fullName evidence="2">Uncharacterized protein</fullName>
    </submittedName>
</protein>
<reference evidence="2 3" key="1">
    <citation type="submission" date="2024-09" db="EMBL/GenBank/DDBJ databases">
        <title>Chromosome-scale assembly of Riccia sorocarpa.</title>
        <authorList>
            <person name="Paukszto L."/>
        </authorList>
    </citation>
    <scope>NUCLEOTIDE SEQUENCE [LARGE SCALE GENOMIC DNA]</scope>
    <source>
        <strain evidence="2">LP-2024</strain>
        <tissue evidence="2">Aerial parts of the thallus</tissue>
    </source>
</reference>
<dbReference type="Proteomes" id="UP001633002">
    <property type="component" value="Unassembled WGS sequence"/>
</dbReference>
<sequence length="182" mass="19931">MDLRWPDNSVSRLAFPAEFQFHGVDPLPPEVLATDSVAAAQSQALNNWATRPTLFRHRNRRRHEETPTPVVSTQKQPVIPSVQEHPTQPVISELLTVPQVAQAESSGALQQEGGTEPNQQHYEADPEADPQPMIIASGSTQGDPPQHQPIEIAPSAKKRKSFLVSEAALAREEAELDTEAAN</sequence>
<proteinExistence type="predicted"/>
<feature type="compositionally biased region" description="Polar residues" evidence="1">
    <location>
        <begin position="102"/>
        <end position="121"/>
    </location>
</feature>
<feature type="region of interest" description="Disordered" evidence="1">
    <location>
        <begin position="101"/>
        <end position="158"/>
    </location>
</feature>
<evidence type="ECO:0000313" key="2">
    <source>
        <dbReference type="EMBL" id="KAL3699448.1"/>
    </source>
</evidence>
<organism evidence="2 3">
    <name type="scientific">Riccia sorocarpa</name>
    <dbReference type="NCBI Taxonomy" id="122646"/>
    <lineage>
        <taxon>Eukaryota</taxon>
        <taxon>Viridiplantae</taxon>
        <taxon>Streptophyta</taxon>
        <taxon>Embryophyta</taxon>
        <taxon>Marchantiophyta</taxon>
        <taxon>Marchantiopsida</taxon>
        <taxon>Marchantiidae</taxon>
        <taxon>Marchantiales</taxon>
        <taxon>Ricciaceae</taxon>
        <taxon>Riccia</taxon>
    </lineage>
</organism>
<accession>A0ABD3I6Y8</accession>
<dbReference type="EMBL" id="JBJQOH010000001">
    <property type="protein sequence ID" value="KAL3699448.1"/>
    <property type="molecule type" value="Genomic_DNA"/>
</dbReference>
<name>A0ABD3I6Y8_9MARC</name>
<evidence type="ECO:0000313" key="3">
    <source>
        <dbReference type="Proteomes" id="UP001633002"/>
    </source>
</evidence>
<feature type="region of interest" description="Disordered" evidence="1">
    <location>
        <begin position="58"/>
        <end position="83"/>
    </location>
</feature>
<gene>
    <name evidence="2" type="ORF">R1sor_017470</name>
</gene>
<evidence type="ECO:0000256" key="1">
    <source>
        <dbReference type="SAM" id="MobiDB-lite"/>
    </source>
</evidence>